<keyword evidence="4 8" id="KW-0812">Transmembrane</keyword>
<dbReference type="Pfam" id="PF07679">
    <property type="entry name" value="I-set"/>
    <property type="match status" value="1"/>
</dbReference>
<dbReference type="PROSITE" id="PS00022">
    <property type="entry name" value="EGF_1"/>
    <property type="match status" value="2"/>
</dbReference>
<keyword evidence="11" id="KW-1185">Reference proteome</keyword>
<feature type="transmembrane region" description="Helical" evidence="8">
    <location>
        <begin position="1590"/>
        <end position="1611"/>
    </location>
</feature>
<evidence type="ECO:0000256" key="6">
    <source>
        <dbReference type="ARBA" id="ARBA00023136"/>
    </source>
</evidence>
<protein>
    <submittedName>
        <fullName evidence="10">FCN1 protein</fullName>
    </submittedName>
</protein>
<dbReference type="CDD" id="cd15040">
    <property type="entry name" value="7tmB2_Adhesion"/>
    <property type="match status" value="2"/>
</dbReference>
<keyword evidence="5 8" id="KW-1133">Transmembrane helix</keyword>
<dbReference type="InterPro" id="IPR002181">
    <property type="entry name" value="Fibrinogen_a/b/g_C_dom"/>
</dbReference>
<evidence type="ECO:0000313" key="10">
    <source>
        <dbReference type="EMBL" id="CAH1242710.1"/>
    </source>
</evidence>
<feature type="transmembrane region" description="Helical" evidence="8">
    <location>
        <begin position="1631"/>
        <end position="1654"/>
    </location>
</feature>
<feature type="region of interest" description="Disordered" evidence="7">
    <location>
        <begin position="2576"/>
        <end position="2612"/>
    </location>
</feature>
<dbReference type="SMART" id="SM00409">
    <property type="entry name" value="IG"/>
    <property type="match status" value="2"/>
</dbReference>
<accession>A0A8J9YW08</accession>
<dbReference type="SMART" id="SM00303">
    <property type="entry name" value="GPS"/>
    <property type="match status" value="2"/>
</dbReference>
<name>A0A8J9YW08_BRALA</name>
<feature type="compositionally biased region" description="Polar residues" evidence="7">
    <location>
        <begin position="662"/>
        <end position="673"/>
    </location>
</feature>
<evidence type="ECO:0000256" key="8">
    <source>
        <dbReference type="SAM" id="Phobius"/>
    </source>
</evidence>
<dbReference type="PANTHER" id="PTHR45692:SF1">
    <property type="entry name" value="G-PROTEIN COUPLED RECEPTORS FAMILY 2 PROFILE 2 DOMAIN-CONTAINING PROTEIN"/>
    <property type="match status" value="1"/>
</dbReference>
<dbReference type="SMART" id="SM00181">
    <property type="entry name" value="EGF"/>
    <property type="match status" value="5"/>
</dbReference>
<evidence type="ECO:0000313" key="11">
    <source>
        <dbReference type="Proteomes" id="UP000838412"/>
    </source>
</evidence>
<dbReference type="GO" id="GO:0016020">
    <property type="term" value="C:membrane"/>
    <property type="evidence" value="ECO:0007669"/>
    <property type="project" value="UniProtKB-SubCell"/>
</dbReference>
<sequence>MKVFGGLGARHGRRALGALGLAVCMATVVTGVVDVTIVSKYQFFDESADTWLYCYHTGSLINQNRYQFGVEVNTGSRTGFSSKRNTGRVTGGRSVKIWDDAGDFRVGAFSCQVSDGSQTEKAITFKMKSQADVRPVTFTVTANTGDPVTLQMVQKSSRTGTLEWRKGGVGGTVLTGQNGLNLTIASVQSSDEGIYECYYQGDTERKQGIMRLIVRGCTENKWGPPSCTDDCPVCYNGGVCDDNTGECVCPPGFHGHNCESACVTDKIGTSCTRECEERNCTGQLLCVMDPYGCSCAPGLMGIQCNTACPDGMFGAGCTQTCHCANGPAACDMKTGACTGGCPDFWFGESCQIACGHCYMGQTCDGSNGTCPTGGCHVCAAGYHGVKCDQACQDGLYGADCAQTCHCANGPAACNKTTGACTGGCHDLWTGDSCQIRTASVSYEDLFTKEEGRFFGGSSEHITAYNDIDADECARRCLQGYGSYDGVNPPCLSFNHRPAGSPEGGSARCWLRGSDKDTAASPDILAPQDCTDVFALGILYSHVSTIGHPQPFQVYCDMDTDGGGWTVIQRRQDGSVPFDKSWTEYEQGFGNTSGEYWLGLGNIHSLTSQKQNELYVYLEDWEMNSRFARYSTFSVGDAGSKYTATIDGYSGDASDSLDRSTRHSINNRQFSTTDQDNDPRNDHCANLYGQGGWWYTDSCGLALLNGQYLTGCSVPAPPSCSSADGIVWYNWRGYAYSLKTADMMIRPDNFPECHETYGPDCITPCGHCYQNRTCDRFSGACPSSDPYTCEAGYQVVKCDQECAPGNYSYECAEPCGNCASGTVCNSKDGTCPSGCREPWAGTICKQIPASIQQHPDNQTTVVEQTATFICTSQGVPTPNVTWYHGGRVISDGGRVSIEVSEASDQHTVTSTLTISPVKREDAGGYFCTAHDSIYGDDTSQVAELTVQEIQSTTSPTKTTTTTTTATTTTVNETTTVRTYTSSIFRSSSVHTTPKSTTNHTTPFQSTKASTSQAQSTSRQVSTAQTAVNTTAELQTTTDDVNVTIPKPNILIENAGEDSATPGNDSTHVIRVTEHIIGIQDITVGETVTIRCDAEDLAAVCVMYKWRVDGEVLDGQNGQILRYTPETDGPHKIQCTAINNGMDGVSDVITVFALPKGKKLDVMTRCDKDPHSGVSWDNIVRDCDLHLHELAEIPVTSMNALDVAGKLKNITTSDNVTVDNVGDVRMIFENVVNASSQPEVRYSLLETVDQLMDTDDDVLQNSQKLDSSPSKIVQAMEESNDRIDLTDGKFSHIGKNVGVEVFEMRPAELTDGVVFALLDDGSDTLNNATVRTYIGEDAALMPADEVVASIALPDQLALEATSDDVRLSFTIFQSSKLFQTDPTVDVDRGFLPQTVNSKVIAGRISGLRTKNLSKPVILKYFPVDRRNMTNITCVFWDFAANNGGGAWSSDGCSFGGMNKGRIVCECHHLTNFAVLTQHTVHQNDFAGLIVICKILCGLILIGLAFTLITHVAFEQLRQYRSQVILMNICFALLATLVSVLLGIGWTDNDASCRAVTFFLHYFLLAYFAWTAIEAYNMNLAFEKDIADSMKRFILKTAVAGWGFPFAIALITLVSDVQGYRSDNFCWLEGNQLLIGFLLPGAVVLCFNTVTYIIIVRKLRQPDGPKDGKLHDNVTKKTINLGIIIMILMGLQWILGFILIRDAELAAACVFFVLSSLQGLFIALFRCLLQEDVRSHWLTCCSRDADTSTDDAVTSTLLKTPSSPAESHDVEKSEKKPIPDEEALHPQTNGSHRIQCTAHTEDGEGVSDIVTLFVKPEEIQSTTSPTKTTTTTTTATITTVNETTTVSTAQTAVNTTAELKTATDNVNVTIPKPNILIENAGEDSATPGNDSTHVIRVTEHIIGIQDITVGETVTIRCDAEDLPEVCVMYKWRVDGEVLDGQNGQILRYTPETDGPHKIQCTAINNGMDGVSDVITVFALPKGKKLDVMTRCDKDPHSGVSWDNIVRDCDLHLHELAEIPVTSMNALDVAGKLKNITTSDNVTVDNVGDVRMIFENVVNASSQPEVGYSLLETVDKLMDTDDDVLQNSQKLDSSPSKIVQAMEESNDRIDLTDGKFSHIGKNVGVEVFEMRPAELADGVVFALLDDGSDTLNNATVRTYIGEDAALMPADEVVASIALPDQLALEATSDDVRLSFTIFQSSKLFQTDPTVDVDRGFLPSTINSKVIAGRISGLQTKNLSKPVVLKYLPVDRRNMTNITCVFWDFAANNGGGAWSSDGCSFGGVNKGRIVCECHHLTNFAVLTQHTVHQNDFAGLIVICKILCGLILIGLAFTLITHVAFEQLRQYRSQVILMNICFALLATLVSVLLGIGWTENDASCRAVTFFLHYFLLAYFAWTAIEAYNMNLAFEKDIADSMKRFILKTAVAGWGFPFAIALITLVSDVQGYRSDNFCWLEGNQLLIGFLLPGAVVLCFNTVTYIIIVRKLRQPDGPKDGKLHDNVTKKTINLGIIIMILMGLQWILGFILIRDAELAVACVFFVLSSLQGLFVALFRCLLQEDVRSHWLTCCSRDADTSTDDAVTSTLLKTPSSPPESNDVEKSEKKPIEDGEAVPLVITTE</sequence>
<dbReference type="Gene3D" id="3.90.215.10">
    <property type="entry name" value="Gamma Fibrinogen, chain A, domain 1"/>
    <property type="match status" value="1"/>
</dbReference>
<feature type="transmembrane region" description="Helical" evidence="8">
    <location>
        <begin position="2526"/>
        <end position="2550"/>
    </location>
</feature>
<dbReference type="InterPro" id="IPR013098">
    <property type="entry name" value="Ig_I-set"/>
</dbReference>
<organism evidence="10 11">
    <name type="scientific">Branchiostoma lanceolatum</name>
    <name type="common">Common lancelet</name>
    <name type="synonym">Amphioxus lanceolatum</name>
    <dbReference type="NCBI Taxonomy" id="7740"/>
    <lineage>
        <taxon>Eukaryota</taxon>
        <taxon>Metazoa</taxon>
        <taxon>Chordata</taxon>
        <taxon>Cephalochordata</taxon>
        <taxon>Leptocardii</taxon>
        <taxon>Amphioxiformes</taxon>
        <taxon>Branchiostomatidae</taxon>
        <taxon>Branchiostoma</taxon>
    </lineage>
</organism>
<dbReference type="InterPro" id="IPR058808">
    <property type="entry name" value="GAIN_ADGRA2/3"/>
</dbReference>
<dbReference type="NCBIfam" id="NF040941">
    <property type="entry name" value="GGGWT_bact"/>
    <property type="match status" value="1"/>
</dbReference>
<evidence type="ECO:0000256" key="2">
    <source>
        <dbReference type="ARBA" id="ARBA00004498"/>
    </source>
</evidence>
<gene>
    <name evidence="10" type="primary">FCN1</name>
    <name evidence="10" type="ORF">BLAG_LOCUS5978</name>
</gene>
<feature type="region of interest" description="Disordered" evidence="7">
    <location>
        <begin position="984"/>
        <end position="1019"/>
    </location>
</feature>
<evidence type="ECO:0000256" key="7">
    <source>
        <dbReference type="SAM" id="MobiDB-lite"/>
    </source>
</evidence>
<feature type="region of interest" description="Disordered" evidence="7">
    <location>
        <begin position="1752"/>
        <end position="1789"/>
    </location>
</feature>
<feature type="transmembrane region" description="Helical" evidence="8">
    <location>
        <begin position="2455"/>
        <end position="2478"/>
    </location>
</feature>
<keyword evidence="3" id="KW-0272">Extracellular matrix</keyword>
<evidence type="ECO:0000259" key="9">
    <source>
        <dbReference type="PROSITE" id="PS00022"/>
    </source>
</evidence>
<dbReference type="Pfam" id="PF00002">
    <property type="entry name" value="7tm_2"/>
    <property type="match status" value="2"/>
</dbReference>
<dbReference type="CDD" id="cd00096">
    <property type="entry name" value="Ig"/>
    <property type="match status" value="1"/>
</dbReference>
<evidence type="ECO:0000256" key="3">
    <source>
        <dbReference type="ARBA" id="ARBA00022530"/>
    </source>
</evidence>
<evidence type="ECO:0000256" key="4">
    <source>
        <dbReference type="ARBA" id="ARBA00022692"/>
    </source>
</evidence>
<dbReference type="Gene3D" id="2.60.220.50">
    <property type="match status" value="2"/>
</dbReference>
<feature type="transmembrane region" description="Helical" evidence="8">
    <location>
        <begin position="2499"/>
        <end position="2520"/>
    </location>
</feature>
<dbReference type="Gene3D" id="1.20.1070.10">
    <property type="entry name" value="Rhodopsin 7-helix transmembrane proteins"/>
    <property type="match status" value="2"/>
</dbReference>
<dbReference type="EMBL" id="OV696698">
    <property type="protein sequence ID" value="CAH1242710.1"/>
    <property type="molecule type" value="Genomic_DNA"/>
</dbReference>
<feature type="compositionally biased region" description="Basic and acidic residues" evidence="7">
    <location>
        <begin position="1763"/>
        <end position="1781"/>
    </location>
</feature>
<dbReference type="Gene3D" id="2.60.40.10">
    <property type="entry name" value="Immunoglobulins"/>
    <property type="match status" value="2"/>
</dbReference>
<dbReference type="Proteomes" id="UP000838412">
    <property type="component" value="Chromosome 13"/>
</dbReference>
<feature type="domain" description="EGF-like" evidence="9">
    <location>
        <begin position="293"/>
        <end position="304"/>
    </location>
</feature>
<proteinExistence type="predicted"/>
<feature type="transmembrane region" description="Helical" evidence="8">
    <location>
        <begin position="2414"/>
        <end position="2435"/>
    </location>
</feature>
<dbReference type="InterPro" id="IPR036056">
    <property type="entry name" value="Fibrinogen-like_C"/>
</dbReference>
<keyword evidence="6 8" id="KW-0472">Membrane</keyword>
<reference evidence="10" key="1">
    <citation type="submission" date="2022-01" db="EMBL/GenBank/DDBJ databases">
        <authorList>
            <person name="Braso-Vives M."/>
        </authorList>
    </citation>
    <scope>NUCLEOTIDE SEQUENCE</scope>
</reference>
<dbReference type="Pfam" id="PF01825">
    <property type="entry name" value="GPS"/>
    <property type="match status" value="2"/>
</dbReference>
<dbReference type="InterPro" id="IPR000832">
    <property type="entry name" value="GPCR_2_secretin-like"/>
</dbReference>
<dbReference type="InterPro" id="IPR000742">
    <property type="entry name" value="EGF"/>
</dbReference>
<dbReference type="SUPFAM" id="SSF48726">
    <property type="entry name" value="Immunoglobulin"/>
    <property type="match status" value="2"/>
</dbReference>
<dbReference type="GO" id="GO:0004930">
    <property type="term" value="F:G protein-coupled receptor activity"/>
    <property type="evidence" value="ECO:0007669"/>
    <property type="project" value="InterPro"/>
</dbReference>
<comment type="subcellular location">
    <subcellularLocation>
        <location evidence="1">Membrane</location>
        <topology evidence="1">Multi-pass membrane protein</topology>
    </subcellularLocation>
    <subcellularLocation>
        <location evidence="2">Secreted</location>
        <location evidence="2">Extracellular space</location>
        <location evidence="2">Extracellular matrix</location>
    </subcellularLocation>
</comment>
<feature type="transmembrane region" description="Helical" evidence="8">
    <location>
        <begin position="2379"/>
        <end position="2402"/>
    </location>
</feature>
<dbReference type="FunFam" id="2.170.300.10:FF:000003">
    <property type="entry name" value="tyrosine-protein kinase receptor Tie-1 isoform X1"/>
    <property type="match status" value="1"/>
</dbReference>
<dbReference type="InterPro" id="IPR036179">
    <property type="entry name" value="Ig-like_dom_sf"/>
</dbReference>
<dbReference type="SUPFAM" id="SSF81321">
    <property type="entry name" value="Family A G protein-coupled receptor-like"/>
    <property type="match status" value="2"/>
</dbReference>
<feature type="transmembrane region" description="Helical" evidence="8">
    <location>
        <begin position="1483"/>
        <end position="1510"/>
    </location>
</feature>
<dbReference type="PANTHER" id="PTHR45692">
    <property type="entry name" value="G_PROTEIN_RECEP_F2_4 DOMAIN-CONTAINING PROTEIN"/>
    <property type="match status" value="1"/>
</dbReference>
<feature type="region of interest" description="Disordered" evidence="7">
    <location>
        <begin position="651"/>
        <end position="676"/>
    </location>
</feature>
<evidence type="ECO:0000256" key="5">
    <source>
        <dbReference type="ARBA" id="ARBA00022989"/>
    </source>
</evidence>
<feature type="domain" description="EGF-like" evidence="9">
    <location>
        <begin position="247"/>
        <end position="258"/>
    </location>
</feature>
<dbReference type="InterPro" id="IPR000203">
    <property type="entry name" value="GPS"/>
</dbReference>
<evidence type="ECO:0000256" key="1">
    <source>
        <dbReference type="ARBA" id="ARBA00004141"/>
    </source>
</evidence>
<dbReference type="InterPro" id="IPR014716">
    <property type="entry name" value="Fibrinogen_a/b/g_C_1"/>
</dbReference>
<dbReference type="SMART" id="SM00186">
    <property type="entry name" value="FBG"/>
    <property type="match status" value="1"/>
</dbReference>
<dbReference type="SUPFAM" id="SSF56496">
    <property type="entry name" value="Fibrinogen C-terminal domain-like"/>
    <property type="match status" value="1"/>
</dbReference>
<feature type="transmembrane region" description="Helical" evidence="8">
    <location>
        <begin position="1555"/>
        <end position="1578"/>
    </location>
</feature>
<feature type="compositionally biased region" description="Low complexity" evidence="7">
    <location>
        <begin position="989"/>
        <end position="1019"/>
    </location>
</feature>
<dbReference type="CDD" id="cd00087">
    <property type="entry name" value="FReD"/>
    <property type="match status" value="1"/>
</dbReference>
<feature type="transmembrane region" description="Helical" evidence="8">
    <location>
        <begin position="2346"/>
        <end position="2367"/>
    </location>
</feature>
<dbReference type="OrthoDB" id="10037534at2759"/>
<dbReference type="InterPro" id="IPR003599">
    <property type="entry name" value="Ig_sub"/>
</dbReference>
<dbReference type="Pfam" id="PF00147">
    <property type="entry name" value="Fibrinogen_C"/>
    <property type="match status" value="1"/>
</dbReference>
<feature type="transmembrane region" description="Helical" evidence="8">
    <location>
        <begin position="2307"/>
        <end position="2334"/>
    </location>
</feature>
<dbReference type="SMART" id="SM00408">
    <property type="entry name" value="IGc2"/>
    <property type="match status" value="2"/>
</dbReference>
<dbReference type="InterPro" id="IPR003598">
    <property type="entry name" value="Ig_sub2"/>
</dbReference>
<feature type="transmembrane region" description="Helical" evidence="8">
    <location>
        <begin position="1675"/>
        <end position="1697"/>
    </location>
</feature>
<keyword evidence="3" id="KW-0964">Secreted</keyword>
<feature type="transmembrane region" description="Helical" evidence="8">
    <location>
        <begin position="1522"/>
        <end position="1543"/>
    </location>
</feature>
<dbReference type="Pfam" id="PF26588">
    <property type="entry name" value="GAIN_ADGRA3"/>
    <property type="match status" value="2"/>
</dbReference>
<dbReference type="InterPro" id="IPR046338">
    <property type="entry name" value="GAIN_dom_sf"/>
</dbReference>
<dbReference type="CDD" id="cd00054">
    <property type="entry name" value="EGF_CA"/>
    <property type="match status" value="1"/>
</dbReference>
<dbReference type="InterPro" id="IPR013783">
    <property type="entry name" value="Ig-like_fold"/>
</dbReference>
<feature type="compositionally biased region" description="Basic and acidic residues" evidence="7">
    <location>
        <begin position="2590"/>
        <end position="2600"/>
    </location>
</feature>
<dbReference type="Gene3D" id="2.170.300.10">
    <property type="entry name" value="Tie2 ligand-binding domain superfamily"/>
    <property type="match status" value="2"/>
</dbReference>